<evidence type="ECO:0000313" key="3">
    <source>
        <dbReference type="Proteomes" id="UP000000844"/>
    </source>
</evidence>
<dbReference type="InterPro" id="IPR000073">
    <property type="entry name" value="AB_hydrolase_1"/>
</dbReference>
<dbReference type="InterPro" id="IPR029058">
    <property type="entry name" value="AB_hydrolase_fold"/>
</dbReference>
<dbReference type="PANTHER" id="PTHR43433">
    <property type="entry name" value="HYDROLASE, ALPHA/BETA FOLD FAMILY PROTEIN"/>
    <property type="match status" value="1"/>
</dbReference>
<evidence type="ECO:0000313" key="2">
    <source>
        <dbReference type="EMBL" id="ADD44413.1"/>
    </source>
</evidence>
<organism evidence="2 3">
    <name type="scientific">Stackebrandtia nassauensis (strain DSM 44728 / CIP 108903 / NRRL B-16338 / NBRC 102104 / LLR-40K-21)</name>
    <dbReference type="NCBI Taxonomy" id="446470"/>
    <lineage>
        <taxon>Bacteria</taxon>
        <taxon>Bacillati</taxon>
        <taxon>Actinomycetota</taxon>
        <taxon>Actinomycetes</taxon>
        <taxon>Glycomycetales</taxon>
        <taxon>Glycomycetaceae</taxon>
        <taxon>Stackebrandtia</taxon>
    </lineage>
</organism>
<proteinExistence type="predicted"/>
<accession>D3Q7S1</accession>
<reference evidence="2 3" key="1">
    <citation type="journal article" date="2009" name="Stand. Genomic Sci.">
        <title>Complete genome sequence of Stackebrandtia nassauensis type strain (LLR-40K-21).</title>
        <authorList>
            <person name="Munk C."/>
            <person name="Lapidus A."/>
            <person name="Copeland A."/>
            <person name="Jando M."/>
            <person name="Mayilraj S."/>
            <person name="Glavina Del Rio T."/>
            <person name="Nolan M."/>
            <person name="Chen F."/>
            <person name="Lucas S."/>
            <person name="Tice H."/>
            <person name="Cheng J.F."/>
            <person name="Han C."/>
            <person name="Detter J.C."/>
            <person name="Bruce D."/>
            <person name="Goodwin L."/>
            <person name="Chain P."/>
            <person name="Pitluck S."/>
            <person name="Goker M."/>
            <person name="Ovchinikova G."/>
            <person name="Pati A."/>
            <person name="Ivanova N."/>
            <person name="Mavromatis K."/>
            <person name="Chen A."/>
            <person name="Palaniappan K."/>
            <person name="Land M."/>
            <person name="Hauser L."/>
            <person name="Chang Y.J."/>
            <person name="Jeffries C.D."/>
            <person name="Bristow J."/>
            <person name="Eisen J.A."/>
            <person name="Markowitz V."/>
            <person name="Hugenholtz P."/>
            <person name="Kyrpides N.C."/>
            <person name="Klenk H.P."/>
        </authorList>
    </citation>
    <scope>NUCLEOTIDE SEQUENCE [LARGE SCALE GENOMIC DNA]</scope>
    <source>
        <strain evidence="3">DSM 44728 / CIP 108903 / NRRL B-16338 / NBRC 102104 / LLR-40K-21</strain>
    </source>
</reference>
<keyword evidence="3" id="KW-1185">Reference proteome</keyword>
<gene>
    <name evidence="2" type="ordered locus">Snas_4771</name>
</gene>
<dbReference type="InterPro" id="IPR050471">
    <property type="entry name" value="AB_hydrolase"/>
</dbReference>
<dbReference type="eggNOG" id="COG0596">
    <property type="taxonomic scope" value="Bacteria"/>
</dbReference>
<name>D3Q7S1_STANL</name>
<dbReference type="HOGENOM" id="CLU_020336_49_0_11"/>
<dbReference type="EMBL" id="CP001778">
    <property type="protein sequence ID" value="ADD44413.1"/>
    <property type="molecule type" value="Genomic_DNA"/>
</dbReference>
<evidence type="ECO:0000259" key="1">
    <source>
        <dbReference type="Pfam" id="PF00561"/>
    </source>
</evidence>
<protein>
    <submittedName>
        <fullName evidence="2">Alpha/beta hydrolase fold protein</fullName>
    </submittedName>
</protein>
<dbReference type="SUPFAM" id="SSF53474">
    <property type="entry name" value="alpha/beta-Hydrolases"/>
    <property type="match status" value="1"/>
</dbReference>
<dbReference type="RefSeq" id="WP_013019984.1">
    <property type="nucleotide sequence ID" value="NC_013947.1"/>
</dbReference>
<dbReference type="AlphaFoldDB" id="D3Q7S1"/>
<dbReference type="KEGG" id="sna:Snas_4771"/>
<dbReference type="OrthoDB" id="9800988at2"/>
<dbReference type="PRINTS" id="PR00111">
    <property type="entry name" value="ABHYDROLASE"/>
</dbReference>
<dbReference type="Proteomes" id="UP000000844">
    <property type="component" value="Chromosome"/>
</dbReference>
<dbReference type="Gene3D" id="3.40.50.1820">
    <property type="entry name" value="alpha/beta hydrolase"/>
    <property type="match status" value="1"/>
</dbReference>
<dbReference type="PANTHER" id="PTHR43433:SF10">
    <property type="entry name" value="AB HYDROLASE-1 DOMAIN-CONTAINING PROTEIN"/>
    <property type="match status" value="1"/>
</dbReference>
<feature type="domain" description="AB hydrolase-1" evidence="1">
    <location>
        <begin position="27"/>
        <end position="264"/>
    </location>
</feature>
<sequence>MVKEFDVTLADGRTLHGYDTGGEDRMPVVWHHGTPNVGAPPAPLFVESERLGIRWVSYDRPGYGTSTPRPGRDFASAAGDVAAIADALGIDRFAVMGHSSGGPHALACAALLPERVTGVVAASALAPFDAEGLDWFAGMADGAAASLRASAAGRAAKEKYEETAEFDEAMFIPADYEALNGQWSWFNEVVRAAAANGPSPLIDDDLANVGDWGFDPRDVTVSTLVMHGAKDRLIPSSHGVWLVEHLPNARLRLLPGDGHISVMNSATEGLEFLAALGR</sequence>
<dbReference type="GO" id="GO:0016787">
    <property type="term" value="F:hydrolase activity"/>
    <property type="evidence" value="ECO:0007669"/>
    <property type="project" value="UniProtKB-KW"/>
</dbReference>
<keyword evidence="2" id="KW-0378">Hydrolase</keyword>
<dbReference type="Pfam" id="PF00561">
    <property type="entry name" value="Abhydrolase_1"/>
    <property type="match status" value="1"/>
</dbReference>